<evidence type="ECO:0000313" key="1">
    <source>
        <dbReference type="EMBL" id="QCG75996.1"/>
    </source>
</evidence>
<evidence type="ECO:0000313" key="2">
    <source>
        <dbReference type="Proteomes" id="UP000316733"/>
    </source>
</evidence>
<dbReference type="Proteomes" id="UP000316733">
    <property type="component" value="Segment"/>
</dbReference>
<protein>
    <submittedName>
        <fullName evidence="1">Uncharacterized protein</fullName>
    </submittedName>
</protein>
<reference evidence="2" key="1">
    <citation type="journal article" date="2020" name="bioRxiv">
        <title>Integrative omics analysis of Pseudomonas aeruginosa virus PA5oct highlights the molecular complexity of jumbo phages.</title>
        <authorList>
            <person name="Lood C."/>
            <person name="Danis-Wlodarczyk K."/>
            <person name="Blasdel B.G."/>
            <person name="Jang H.B."/>
            <person name="Vandenheuvel D."/>
            <person name="Briers Y."/>
            <person name="Noben J.-P."/>
            <person name="van Noort V."/>
            <person name="Drulis-Kawa Z."/>
            <person name="Lavigne R."/>
        </authorList>
    </citation>
    <scope>NUCLEOTIDE SEQUENCE [LARGE SCALE GENOMIC DNA]</scope>
</reference>
<accession>A0A4Y5JTD5</accession>
<keyword evidence="2" id="KW-1185">Reference proteome</keyword>
<gene>
    <name evidence="1" type="ORF">EST35_0114</name>
</gene>
<dbReference type="EMBL" id="MK797984">
    <property type="protein sequence ID" value="QCG75996.1"/>
    <property type="molecule type" value="Genomic_DNA"/>
</dbReference>
<name>A0A4Y5JTD5_9CAUD</name>
<proteinExistence type="predicted"/>
<organism evidence="1 2">
    <name type="scientific">Pseudomonas phage vB_PaeM_PA5oct</name>
    <dbReference type="NCBI Taxonomy" id="2163605"/>
    <lineage>
        <taxon>Viruses</taxon>
        <taxon>Duplodnaviria</taxon>
        <taxon>Heunggongvirae</taxon>
        <taxon>Uroviricota</taxon>
        <taxon>Caudoviricetes</taxon>
        <taxon>Arenbergviridae</taxon>
        <taxon>Wroclawvirus</taxon>
        <taxon>Wroclawvirus PA5oct</taxon>
    </lineage>
</organism>
<sequence>MNIIEKIQDYNSVFDRITVSYLLQLITGSEKLINFDFINIKIVTYKTSVTSKPSATLEYRTCSFPIKIGLV</sequence>